<keyword evidence="3" id="KW-1185">Reference proteome</keyword>
<feature type="transmembrane region" description="Helical" evidence="1">
    <location>
        <begin position="20"/>
        <end position="42"/>
    </location>
</feature>
<proteinExistence type="predicted"/>
<dbReference type="Proteomes" id="UP000724874">
    <property type="component" value="Unassembled WGS sequence"/>
</dbReference>
<keyword evidence="1" id="KW-0472">Membrane</keyword>
<accession>A0A9P5NSE0</accession>
<dbReference type="OrthoDB" id="3349377at2759"/>
<comment type="caution">
    <text evidence="2">The sequence shown here is derived from an EMBL/GenBank/DDBJ whole genome shotgun (WGS) entry which is preliminary data.</text>
</comment>
<protein>
    <submittedName>
        <fullName evidence="2">Uncharacterized protein</fullName>
    </submittedName>
</protein>
<dbReference type="EMBL" id="JADNYJ010000037">
    <property type="protein sequence ID" value="KAF8902261.1"/>
    <property type="molecule type" value="Genomic_DNA"/>
</dbReference>
<evidence type="ECO:0000313" key="2">
    <source>
        <dbReference type="EMBL" id="KAF8902261.1"/>
    </source>
</evidence>
<feature type="transmembrane region" description="Helical" evidence="1">
    <location>
        <begin position="147"/>
        <end position="167"/>
    </location>
</feature>
<feature type="transmembrane region" description="Helical" evidence="1">
    <location>
        <begin position="72"/>
        <end position="92"/>
    </location>
</feature>
<organism evidence="2 3">
    <name type="scientific">Gymnopilus junonius</name>
    <name type="common">Spectacular rustgill mushroom</name>
    <name type="synonym">Gymnopilus spectabilis subsp. junonius</name>
    <dbReference type="NCBI Taxonomy" id="109634"/>
    <lineage>
        <taxon>Eukaryota</taxon>
        <taxon>Fungi</taxon>
        <taxon>Dikarya</taxon>
        <taxon>Basidiomycota</taxon>
        <taxon>Agaricomycotina</taxon>
        <taxon>Agaricomycetes</taxon>
        <taxon>Agaricomycetidae</taxon>
        <taxon>Agaricales</taxon>
        <taxon>Agaricineae</taxon>
        <taxon>Hymenogastraceae</taxon>
        <taxon>Gymnopilus</taxon>
    </lineage>
</organism>
<reference evidence="2" key="1">
    <citation type="submission" date="2020-11" db="EMBL/GenBank/DDBJ databases">
        <authorList>
            <consortium name="DOE Joint Genome Institute"/>
            <person name="Ahrendt S."/>
            <person name="Riley R."/>
            <person name="Andreopoulos W."/>
            <person name="LaButti K."/>
            <person name="Pangilinan J."/>
            <person name="Ruiz-duenas F.J."/>
            <person name="Barrasa J.M."/>
            <person name="Sanchez-Garcia M."/>
            <person name="Camarero S."/>
            <person name="Miyauchi S."/>
            <person name="Serrano A."/>
            <person name="Linde D."/>
            <person name="Babiker R."/>
            <person name="Drula E."/>
            <person name="Ayuso-Fernandez I."/>
            <person name="Pacheco R."/>
            <person name="Padilla G."/>
            <person name="Ferreira P."/>
            <person name="Barriuso J."/>
            <person name="Kellner H."/>
            <person name="Castanera R."/>
            <person name="Alfaro M."/>
            <person name="Ramirez L."/>
            <person name="Pisabarro A.G."/>
            <person name="Kuo A."/>
            <person name="Tritt A."/>
            <person name="Lipzen A."/>
            <person name="He G."/>
            <person name="Yan M."/>
            <person name="Ng V."/>
            <person name="Cullen D."/>
            <person name="Martin F."/>
            <person name="Rosso M.-N."/>
            <person name="Henrissat B."/>
            <person name="Hibbett D."/>
            <person name="Martinez A.T."/>
            <person name="Grigoriev I.V."/>
        </authorList>
    </citation>
    <scope>NUCLEOTIDE SEQUENCE</scope>
    <source>
        <strain evidence="2">AH 44721</strain>
    </source>
</reference>
<keyword evidence="1" id="KW-1133">Transmembrane helix</keyword>
<gene>
    <name evidence="2" type="ORF">CPB84DRAFT_876277</name>
</gene>
<name>A0A9P5NSE0_GYMJU</name>
<dbReference type="AlphaFoldDB" id="A0A9P5NSE0"/>
<evidence type="ECO:0000313" key="3">
    <source>
        <dbReference type="Proteomes" id="UP000724874"/>
    </source>
</evidence>
<evidence type="ECO:0000256" key="1">
    <source>
        <dbReference type="SAM" id="Phobius"/>
    </source>
</evidence>
<keyword evidence="1" id="KW-0812">Transmembrane</keyword>
<sequence>MLAEVILQMRIYAIYDKSVIVLYLMLACFGVCSTASAIIMGLNLRQVRAIAVDVPGGKFCDGLTVLPHFFSYWIPLLSFDSLLCILALIHGYRDYKNSSRDIEPLKYFDQQRLSKILIRDSIIYFLAIGAVYLASLVVWILDHNPLIEAPIGFSIAISSAFGSRLILNLREADEKHASQYSSDNIASPVLMIEHPS</sequence>
<feature type="transmembrane region" description="Helical" evidence="1">
    <location>
        <begin position="122"/>
        <end position="141"/>
    </location>
</feature>